<sequence length="66" mass="7650">MGNKKIKQLRRLVYPSGYSIHDQDERLYISKGGFKNSPNTSRGKFLKAKKLYKSGMSIEEIRKELS</sequence>
<name>A0A6M3LHZ4_9ZZZZ</name>
<organism evidence="1">
    <name type="scientific">viral metagenome</name>
    <dbReference type="NCBI Taxonomy" id="1070528"/>
    <lineage>
        <taxon>unclassified sequences</taxon>
        <taxon>metagenomes</taxon>
        <taxon>organismal metagenomes</taxon>
    </lineage>
</organism>
<gene>
    <name evidence="1" type="ORF">MM415B04033_0002</name>
</gene>
<reference evidence="1" key="1">
    <citation type="submission" date="2020-03" db="EMBL/GenBank/DDBJ databases">
        <title>The deep terrestrial virosphere.</title>
        <authorList>
            <person name="Holmfeldt K."/>
            <person name="Nilsson E."/>
            <person name="Simone D."/>
            <person name="Lopez-Fernandez M."/>
            <person name="Wu X."/>
            <person name="de Brujin I."/>
            <person name="Lundin D."/>
            <person name="Andersson A."/>
            <person name="Bertilsson S."/>
            <person name="Dopson M."/>
        </authorList>
    </citation>
    <scope>NUCLEOTIDE SEQUENCE</scope>
    <source>
        <strain evidence="1">MM415B04033</strain>
    </source>
</reference>
<dbReference type="EMBL" id="MT143195">
    <property type="protein sequence ID" value="QJA93999.1"/>
    <property type="molecule type" value="Genomic_DNA"/>
</dbReference>
<accession>A0A6M3LHZ4</accession>
<proteinExistence type="predicted"/>
<dbReference type="AlphaFoldDB" id="A0A6M3LHZ4"/>
<protein>
    <submittedName>
        <fullName evidence="1">Uncharacterized protein</fullName>
    </submittedName>
</protein>
<evidence type="ECO:0000313" key="1">
    <source>
        <dbReference type="EMBL" id="QJA93999.1"/>
    </source>
</evidence>